<evidence type="ECO:0000256" key="4">
    <source>
        <dbReference type="ARBA" id="ARBA00022837"/>
    </source>
</evidence>
<dbReference type="Pfam" id="PF01951">
    <property type="entry name" value="Archease"/>
    <property type="match status" value="1"/>
</dbReference>
<dbReference type="GO" id="GO:0046872">
    <property type="term" value="F:metal ion binding"/>
    <property type="evidence" value="ECO:0007669"/>
    <property type="project" value="UniProtKB-KW"/>
</dbReference>
<keyword evidence="4" id="KW-0106">Calcium</keyword>
<protein>
    <submittedName>
        <fullName evidence="7">Similar to archease</fullName>
    </submittedName>
</protein>
<accession>M1VJK6</accession>
<dbReference type="Proteomes" id="UP000007014">
    <property type="component" value="Chromosome 15"/>
</dbReference>
<dbReference type="STRING" id="280699.M1VJK6"/>
<dbReference type="AlphaFoldDB" id="M1VJK6"/>
<keyword evidence="2" id="KW-0819">tRNA processing</keyword>
<evidence type="ECO:0000313" key="7">
    <source>
        <dbReference type="EMBL" id="BAM81523.1"/>
    </source>
</evidence>
<dbReference type="InterPro" id="IPR036820">
    <property type="entry name" value="Archease_dom_sf"/>
</dbReference>
<keyword evidence="8" id="KW-1185">Reference proteome</keyword>
<sequence length="291" mass="32112">MSLDPHMIEWGFRSLPRRPAGPRCQRRATVRTSEPATTAASSLESLHQPGQAVLDQTHDPMGQGEEGAHASGSSQRLCRDSGAHHVPERTEEQPEALDAFPVAIAEASILDSRGQFTYLDHTADVMIHAWSSSLPGAFAQCLLGLYGVMLNVEQVRARLDASPQTWSARGHDLKSLLYDFLSEGLYRFHVDGFVAARVLVTAWQIPVSDKELFRESDLNDSEGQLTAEARESYQMQVTAFGEAFDPQKHGTGTEVKAITYSAMTIRKRTPAETAADNDPERVYEVFVIVDI</sequence>
<evidence type="ECO:0000256" key="5">
    <source>
        <dbReference type="SAM" id="MobiDB-lite"/>
    </source>
</evidence>
<proteinExistence type="inferred from homology"/>
<dbReference type="OrthoDB" id="2190767at2759"/>
<feature type="domain" description="Archease" evidence="6">
    <location>
        <begin position="116"/>
        <end position="291"/>
    </location>
</feature>
<dbReference type="KEGG" id="cme:CYME_CMO160C"/>
<keyword evidence="3" id="KW-0479">Metal-binding</keyword>
<name>M1VJK6_CYAM1</name>
<dbReference type="InterPro" id="IPR002804">
    <property type="entry name" value="Archease"/>
</dbReference>
<reference evidence="7 8" key="2">
    <citation type="journal article" date="2007" name="BMC Biol.">
        <title>A 100%-complete sequence reveals unusually simple genomic features in the hot-spring red alga Cyanidioschyzon merolae.</title>
        <authorList>
            <person name="Nozaki H."/>
            <person name="Takano H."/>
            <person name="Misumi O."/>
            <person name="Terasawa K."/>
            <person name="Matsuzaki M."/>
            <person name="Maruyama S."/>
            <person name="Nishida K."/>
            <person name="Yagisawa F."/>
            <person name="Yoshida Y."/>
            <person name="Fujiwara T."/>
            <person name="Takio S."/>
            <person name="Tamura K."/>
            <person name="Chung S.J."/>
            <person name="Nakamura S."/>
            <person name="Kuroiwa H."/>
            <person name="Tanaka K."/>
            <person name="Sato N."/>
            <person name="Kuroiwa T."/>
        </authorList>
    </citation>
    <scope>NUCLEOTIDE SEQUENCE [LARGE SCALE GENOMIC DNA]</scope>
    <source>
        <strain evidence="7 8">10D</strain>
    </source>
</reference>
<feature type="region of interest" description="Disordered" evidence="5">
    <location>
        <begin position="13"/>
        <end position="96"/>
    </location>
</feature>
<evidence type="ECO:0000256" key="3">
    <source>
        <dbReference type="ARBA" id="ARBA00022723"/>
    </source>
</evidence>
<comment type="similarity">
    <text evidence="1">Belongs to the archease family.</text>
</comment>
<dbReference type="EMBL" id="AP006497">
    <property type="protein sequence ID" value="BAM81523.1"/>
    <property type="molecule type" value="Genomic_DNA"/>
</dbReference>
<dbReference type="Gene3D" id="3.55.10.10">
    <property type="entry name" value="Archease domain"/>
    <property type="match status" value="1"/>
</dbReference>
<reference evidence="7 8" key="1">
    <citation type="journal article" date="2004" name="Nature">
        <title>Genome sequence of the ultrasmall unicellular red alga Cyanidioschyzon merolae 10D.</title>
        <authorList>
            <person name="Matsuzaki M."/>
            <person name="Misumi O."/>
            <person name="Shin-i T."/>
            <person name="Maruyama S."/>
            <person name="Takahara M."/>
            <person name="Miyagishima S."/>
            <person name="Mori T."/>
            <person name="Nishida K."/>
            <person name="Yagisawa F."/>
            <person name="Nishida K."/>
            <person name="Yoshida Y."/>
            <person name="Nishimura Y."/>
            <person name="Nakao S."/>
            <person name="Kobayashi T."/>
            <person name="Momoyama Y."/>
            <person name="Higashiyama T."/>
            <person name="Minoda A."/>
            <person name="Sano M."/>
            <person name="Nomoto H."/>
            <person name="Oishi K."/>
            <person name="Hayashi H."/>
            <person name="Ohta F."/>
            <person name="Nishizaka S."/>
            <person name="Haga S."/>
            <person name="Miura S."/>
            <person name="Morishita T."/>
            <person name="Kabeya Y."/>
            <person name="Terasawa K."/>
            <person name="Suzuki Y."/>
            <person name="Ishii Y."/>
            <person name="Asakawa S."/>
            <person name="Takano H."/>
            <person name="Ohta N."/>
            <person name="Kuroiwa H."/>
            <person name="Tanaka K."/>
            <person name="Shimizu N."/>
            <person name="Sugano S."/>
            <person name="Sato N."/>
            <person name="Nozaki H."/>
            <person name="Ogasawara N."/>
            <person name="Kohara Y."/>
            <person name="Kuroiwa T."/>
        </authorList>
    </citation>
    <scope>NUCLEOTIDE SEQUENCE [LARGE SCALE GENOMIC DNA]</scope>
    <source>
        <strain evidence="7 8">10D</strain>
    </source>
</reference>
<dbReference type="RefSeq" id="XP_005537559.1">
    <property type="nucleotide sequence ID" value="XM_005537502.1"/>
</dbReference>
<dbReference type="eggNOG" id="KOG4528">
    <property type="taxonomic scope" value="Eukaryota"/>
</dbReference>
<dbReference type="PANTHER" id="PTHR12682:SF11">
    <property type="entry name" value="PROTEIN ARCHEASE"/>
    <property type="match status" value="1"/>
</dbReference>
<evidence type="ECO:0000313" key="8">
    <source>
        <dbReference type="Proteomes" id="UP000007014"/>
    </source>
</evidence>
<evidence type="ECO:0000256" key="2">
    <source>
        <dbReference type="ARBA" id="ARBA00022694"/>
    </source>
</evidence>
<dbReference type="InterPro" id="IPR023572">
    <property type="entry name" value="Archease_dom"/>
</dbReference>
<evidence type="ECO:0000256" key="1">
    <source>
        <dbReference type="ARBA" id="ARBA00007963"/>
    </source>
</evidence>
<dbReference type="GO" id="GO:0006388">
    <property type="term" value="P:tRNA splicing, via endonucleolytic cleavage and ligation"/>
    <property type="evidence" value="ECO:0007669"/>
    <property type="project" value="TreeGrafter"/>
</dbReference>
<dbReference type="PANTHER" id="PTHR12682">
    <property type="entry name" value="ARCHEASE"/>
    <property type="match status" value="1"/>
</dbReference>
<gene>
    <name evidence="7" type="ORF">CYME_CMO160C</name>
</gene>
<dbReference type="SUPFAM" id="SSF69819">
    <property type="entry name" value="MTH1598-like"/>
    <property type="match status" value="1"/>
</dbReference>
<feature type="compositionally biased region" description="Polar residues" evidence="5">
    <location>
        <begin position="30"/>
        <end position="45"/>
    </location>
</feature>
<evidence type="ECO:0000259" key="6">
    <source>
        <dbReference type="Pfam" id="PF01951"/>
    </source>
</evidence>
<dbReference type="GeneID" id="16995674"/>
<dbReference type="GO" id="GO:0072669">
    <property type="term" value="C:tRNA-splicing ligase complex"/>
    <property type="evidence" value="ECO:0007669"/>
    <property type="project" value="TreeGrafter"/>
</dbReference>
<feature type="compositionally biased region" description="Basic and acidic residues" evidence="5">
    <location>
        <begin position="77"/>
        <end position="92"/>
    </location>
</feature>
<organism evidence="7 8">
    <name type="scientific">Cyanidioschyzon merolae (strain NIES-3377 / 10D)</name>
    <name type="common">Unicellular red alga</name>
    <dbReference type="NCBI Taxonomy" id="280699"/>
    <lineage>
        <taxon>Eukaryota</taxon>
        <taxon>Rhodophyta</taxon>
        <taxon>Bangiophyceae</taxon>
        <taxon>Cyanidiales</taxon>
        <taxon>Cyanidiaceae</taxon>
        <taxon>Cyanidioschyzon</taxon>
    </lineage>
</organism>